<evidence type="ECO:0000313" key="4">
    <source>
        <dbReference type="Proteomes" id="UP001501570"/>
    </source>
</evidence>
<comment type="caution">
    <text evidence="3">The sequence shown here is derived from an EMBL/GenBank/DDBJ whole genome shotgun (WGS) entry which is preliminary data.</text>
</comment>
<organism evidence="3 4">
    <name type="scientific">Rugosimonospora acidiphila</name>
    <dbReference type="NCBI Taxonomy" id="556531"/>
    <lineage>
        <taxon>Bacteria</taxon>
        <taxon>Bacillati</taxon>
        <taxon>Actinomycetota</taxon>
        <taxon>Actinomycetes</taxon>
        <taxon>Micromonosporales</taxon>
        <taxon>Micromonosporaceae</taxon>
        <taxon>Rugosimonospora</taxon>
    </lineage>
</organism>
<dbReference type="Pfam" id="PF01370">
    <property type="entry name" value="Epimerase"/>
    <property type="match status" value="1"/>
</dbReference>
<dbReference type="Proteomes" id="UP001501570">
    <property type="component" value="Unassembled WGS sequence"/>
</dbReference>
<protein>
    <submittedName>
        <fullName evidence="3">NAD(P)-dependent oxidoreductase</fullName>
    </submittedName>
</protein>
<evidence type="ECO:0000256" key="1">
    <source>
        <dbReference type="ARBA" id="ARBA00023027"/>
    </source>
</evidence>
<evidence type="ECO:0000259" key="2">
    <source>
        <dbReference type="Pfam" id="PF01370"/>
    </source>
</evidence>
<feature type="domain" description="NAD-dependent epimerase/dehydratase" evidence="2">
    <location>
        <begin position="2"/>
        <end position="242"/>
    </location>
</feature>
<gene>
    <name evidence="3" type="ORF">GCM10023322_76780</name>
</gene>
<dbReference type="Gene3D" id="3.40.50.720">
    <property type="entry name" value="NAD(P)-binding Rossmann-like Domain"/>
    <property type="match status" value="1"/>
</dbReference>
<dbReference type="PANTHER" id="PTHR43574">
    <property type="entry name" value="EPIMERASE-RELATED"/>
    <property type="match status" value="1"/>
</dbReference>
<dbReference type="InterPro" id="IPR001509">
    <property type="entry name" value="Epimerase_deHydtase"/>
</dbReference>
<dbReference type="EMBL" id="BAABJQ010000040">
    <property type="protein sequence ID" value="GAA5199969.1"/>
    <property type="molecule type" value="Genomic_DNA"/>
</dbReference>
<keyword evidence="1" id="KW-0520">NAD</keyword>
<reference evidence="4" key="1">
    <citation type="journal article" date="2019" name="Int. J. Syst. Evol. Microbiol.">
        <title>The Global Catalogue of Microorganisms (GCM) 10K type strain sequencing project: providing services to taxonomists for standard genome sequencing and annotation.</title>
        <authorList>
            <consortium name="The Broad Institute Genomics Platform"/>
            <consortium name="The Broad Institute Genome Sequencing Center for Infectious Disease"/>
            <person name="Wu L."/>
            <person name="Ma J."/>
        </authorList>
    </citation>
    <scope>NUCLEOTIDE SEQUENCE [LARGE SCALE GENOMIC DNA]</scope>
    <source>
        <strain evidence="4">JCM 18304</strain>
    </source>
</reference>
<dbReference type="RefSeq" id="WP_345638225.1">
    <property type="nucleotide sequence ID" value="NZ_BAABJQ010000040.1"/>
</dbReference>
<sequence>MILITGGMGFIGIHTARQLAREDELVLGYNRTLRPAAELQELVGAKVATVRLEVGNPYAVARALAEYRPTSVVHLAVPALGALPPAEESLVNVQSLMNVLESARNAGIERVTVASSLAVYAGLAGGPFREDRALPVESTSATGAMKKAEEILALHYADRTGLDLRLPRIGLTYGPLYHSLANAVGRLTHLAVRGALPDGKSVTWTPQQLLGGMDLCHVEDCARAVAAIHRAKSTAHRVYNVGGGASISADELFSAVAAAVPGAVLPEELRHTGARENADGYMDIGRVREEFDFAPQYDITAGVRQYVDWLRGHDL</sequence>
<dbReference type="SUPFAM" id="SSF51735">
    <property type="entry name" value="NAD(P)-binding Rossmann-fold domains"/>
    <property type="match status" value="1"/>
</dbReference>
<name>A0ABP9SRJ1_9ACTN</name>
<keyword evidence="4" id="KW-1185">Reference proteome</keyword>
<evidence type="ECO:0000313" key="3">
    <source>
        <dbReference type="EMBL" id="GAA5199969.1"/>
    </source>
</evidence>
<dbReference type="InterPro" id="IPR036291">
    <property type="entry name" value="NAD(P)-bd_dom_sf"/>
</dbReference>
<accession>A0ABP9SRJ1</accession>
<proteinExistence type="predicted"/>